<protein>
    <recommendedName>
        <fullName evidence="1">GST N-terminal domain-containing protein</fullName>
    </recommendedName>
</protein>
<dbReference type="EMBL" id="LHPJ01000005">
    <property type="protein sequence ID" value="KOO04451.1"/>
    <property type="molecule type" value="Genomic_DNA"/>
</dbReference>
<proteinExistence type="predicted"/>
<dbReference type="RefSeq" id="WP_053394864.1">
    <property type="nucleotide sequence ID" value="NZ_LHPJ01000005.1"/>
</dbReference>
<dbReference type="Proteomes" id="UP000037515">
    <property type="component" value="Unassembled WGS sequence"/>
</dbReference>
<dbReference type="PATRIC" id="fig|693.5.peg.1216"/>
<sequence>MKLYLNDTSPFSRAVLAILGLIQPSALELEWVDPWQSPNNLKKVNPFCTIPVLELDDGTALMESLSICQYLCGAYQVDNLKALNLSSPSEMRVLGLAKTLMELSFRTAVLPRFTEVENELISRGSKAIERCLAQIEEEPALLLGLDPVHDSRAPCNLATLYLHVALDYVAFRHNATFSAHAGPNIRAFLANSPFASLLQAITPEQLALKPKFSDLILSLEAA</sequence>
<dbReference type="PANTHER" id="PTHR43969">
    <property type="entry name" value="GLUTATHIONE S TRANSFERASE D10, ISOFORM A-RELATED"/>
    <property type="match status" value="1"/>
</dbReference>
<dbReference type="InterPro" id="IPR004045">
    <property type="entry name" value="Glutathione_S-Trfase_N"/>
</dbReference>
<accession>A0A0M0HQY3</accession>
<gene>
    <name evidence="2" type="ORF">AKJ17_05970</name>
</gene>
<dbReference type="InterPro" id="IPR036249">
    <property type="entry name" value="Thioredoxin-like_sf"/>
</dbReference>
<dbReference type="GO" id="GO:0006749">
    <property type="term" value="P:glutathione metabolic process"/>
    <property type="evidence" value="ECO:0007669"/>
    <property type="project" value="TreeGrafter"/>
</dbReference>
<dbReference type="Gene3D" id="3.40.30.10">
    <property type="entry name" value="Glutaredoxin"/>
    <property type="match status" value="1"/>
</dbReference>
<evidence type="ECO:0000313" key="2">
    <source>
        <dbReference type="EMBL" id="KOO04451.1"/>
    </source>
</evidence>
<dbReference type="Gene3D" id="1.20.1050.10">
    <property type="match status" value="1"/>
</dbReference>
<keyword evidence="3" id="KW-1185">Reference proteome</keyword>
<dbReference type="PANTHER" id="PTHR43969:SF9">
    <property type="entry name" value="GLUTATHIONE S TRANSFERASE D10, ISOFORM A-RELATED"/>
    <property type="match status" value="1"/>
</dbReference>
<evidence type="ECO:0000313" key="3">
    <source>
        <dbReference type="Proteomes" id="UP000037515"/>
    </source>
</evidence>
<dbReference type="GO" id="GO:0004364">
    <property type="term" value="F:glutathione transferase activity"/>
    <property type="evidence" value="ECO:0007669"/>
    <property type="project" value="TreeGrafter"/>
</dbReference>
<name>A0A0M0HQY3_VIBNE</name>
<dbReference type="OrthoDB" id="8634103at2"/>
<organism evidence="2 3">
    <name type="scientific">Vibrio nereis</name>
    <dbReference type="NCBI Taxonomy" id="693"/>
    <lineage>
        <taxon>Bacteria</taxon>
        <taxon>Pseudomonadati</taxon>
        <taxon>Pseudomonadota</taxon>
        <taxon>Gammaproteobacteria</taxon>
        <taxon>Vibrionales</taxon>
        <taxon>Vibrionaceae</taxon>
        <taxon>Vibrio</taxon>
    </lineage>
</organism>
<reference evidence="3" key="1">
    <citation type="submission" date="2015-08" db="EMBL/GenBank/DDBJ databases">
        <title>Vibrio galatheae sp. nov., a novel member of the Vibrionaceae family isolated from the Solomon Islands.</title>
        <authorList>
            <person name="Giubergia S."/>
            <person name="Machado H."/>
            <person name="Mateiu R.V."/>
            <person name="Gram L."/>
        </authorList>
    </citation>
    <scope>NUCLEOTIDE SEQUENCE [LARGE SCALE GENOMIC DNA]</scope>
    <source>
        <strain evidence="3">DSM 19584</strain>
    </source>
</reference>
<dbReference type="SUPFAM" id="SSF52833">
    <property type="entry name" value="Thioredoxin-like"/>
    <property type="match status" value="1"/>
</dbReference>
<evidence type="ECO:0000259" key="1">
    <source>
        <dbReference type="PROSITE" id="PS50404"/>
    </source>
</evidence>
<feature type="domain" description="GST N-terminal" evidence="1">
    <location>
        <begin position="1"/>
        <end position="79"/>
    </location>
</feature>
<dbReference type="PROSITE" id="PS50404">
    <property type="entry name" value="GST_NTER"/>
    <property type="match status" value="1"/>
</dbReference>
<dbReference type="AlphaFoldDB" id="A0A0M0HQY3"/>
<dbReference type="Pfam" id="PF13409">
    <property type="entry name" value="GST_N_2"/>
    <property type="match status" value="1"/>
</dbReference>
<dbReference type="STRING" id="693.AKJ17_05970"/>
<comment type="caution">
    <text evidence="2">The sequence shown here is derived from an EMBL/GenBank/DDBJ whole genome shotgun (WGS) entry which is preliminary data.</text>
</comment>